<reference evidence="8" key="1">
    <citation type="submission" date="2020-10" db="EMBL/GenBank/DDBJ databases">
        <authorList>
            <person name="Gilroy R."/>
        </authorList>
    </citation>
    <scope>NUCLEOTIDE SEQUENCE</scope>
    <source>
        <strain evidence="8">CHK147-3167</strain>
    </source>
</reference>
<dbReference type="SUPFAM" id="SSF54862">
    <property type="entry name" value="4Fe-4S ferredoxins"/>
    <property type="match status" value="1"/>
</dbReference>
<dbReference type="Pfam" id="PF13370">
    <property type="entry name" value="Fer4_13"/>
    <property type="match status" value="1"/>
</dbReference>
<dbReference type="Gene3D" id="3.30.70.20">
    <property type="match status" value="1"/>
</dbReference>
<evidence type="ECO:0000256" key="6">
    <source>
        <dbReference type="RuleBase" id="RU368020"/>
    </source>
</evidence>
<dbReference type="PROSITE" id="PS00198">
    <property type="entry name" value="4FE4S_FER_1"/>
    <property type="match status" value="1"/>
</dbReference>
<keyword evidence="1 6" id="KW-0813">Transport</keyword>
<accession>A0A9D0ZQH7</accession>
<dbReference type="InterPro" id="IPR051269">
    <property type="entry name" value="Fe-S_cluster_ET"/>
</dbReference>
<comment type="caution">
    <text evidence="8">The sequence shown here is derived from an EMBL/GenBank/DDBJ whole genome shotgun (WGS) entry which is preliminary data.</text>
</comment>
<dbReference type="InterPro" id="IPR001080">
    <property type="entry name" value="3Fe4S_ferredoxin"/>
</dbReference>
<evidence type="ECO:0000256" key="4">
    <source>
        <dbReference type="ARBA" id="ARBA00023004"/>
    </source>
</evidence>
<dbReference type="PRINTS" id="PR00352">
    <property type="entry name" value="3FE4SFRDOXIN"/>
</dbReference>
<keyword evidence="4 6" id="KW-0408">Iron</keyword>
<protein>
    <recommendedName>
        <fullName evidence="6">Ferredoxin</fullName>
    </recommendedName>
</protein>
<comment type="function">
    <text evidence="6">Ferredoxins are iron-sulfur proteins that transfer electrons in a wide variety of metabolic reactions.</text>
</comment>
<keyword evidence="5 6" id="KW-0411">Iron-sulfur</keyword>
<dbReference type="PANTHER" id="PTHR36923:SF3">
    <property type="entry name" value="FERREDOXIN"/>
    <property type="match status" value="1"/>
</dbReference>
<dbReference type="PANTHER" id="PTHR36923">
    <property type="entry name" value="FERREDOXIN"/>
    <property type="match status" value="1"/>
</dbReference>
<evidence type="ECO:0000256" key="2">
    <source>
        <dbReference type="ARBA" id="ARBA00022723"/>
    </source>
</evidence>
<dbReference type="GO" id="GO:0009055">
    <property type="term" value="F:electron transfer activity"/>
    <property type="evidence" value="ECO:0007669"/>
    <property type="project" value="UniProtKB-UniRule"/>
</dbReference>
<keyword evidence="2 6" id="KW-0479">Metal-binding</keyword>
<evidence type="ECO:0000256" key="1">
    <source>
        <dbReference type="ARBA" id="ARBA00022448"/>
    </source>
</evidence>
<name>A0A9D0ZQH7_9FIRM</name>
<dbReference type="GO" id="GO:0005506">
    <property type="term" value="F:iron ion binding"/>
    <property type="evidence" value="ECO:0007669"/>
    <property type="project" value="UniProtKB-UniRule"/>
</dbReference>
<evidence type="ECO:0000256" key="3">
    <source>
        <dbReference type="ARBA" id="ARBA00022982"/>
    </source>
</evidence>
<organism evidence="8 9">
    <name type="scientific">Candidatus Coprosoma intestinipullorum</name>
    <dbReference type="NCBI Taxonomy" id="2840752"/>
    <lineage>
        <taxon>Bacteria</taxon>
        <taxon>Bacillati</taxon>
        <taxon>Bacillota</taxon>
        <taxon>Bacillota incertae sedis</taxon>
        <taxon>Candidatus Coprosoma</taxon>
    </lineage>
</organism>
<feature type="domain" description="4Fe-4S ferredoxin-type" evidence="7">
    <location>
        <begin position="2"/>
        <end position="30"/>
    </location>
</feature>
<sequence length="62" mass="6640">MAKVEIDKSICIGCGACMATCPDVFEMDEDGLAKVKNDEINDDVKLACDCCPVGAIKINEEN</sequence>
<dbReference type="InterPro" id="IPR017896">
    <property type="entry name" value="4Fe4S_Fe-S-bd"/>
</dbReference>
<dbReference type="Proteomes" id="UP000886786">
    <property type="component" value="Unassembled WGS sequence"/>
</dbReference>
<gene>
    <name evidence="8" type="ORF">IAB27_03225</name>
</gene>
<evidence type="ECO:0000256" key="5">
    <source>
        <dbReference type="ARBA" id="ARBA00023014"/>
    </source>
</evidence>
<dbReference type="GO" id="GO:0051536">
    <property type="term" value="F:iron-sulfur cluster binding"/>
    <property type="evidence" value="ECO:0007669"/>
    <property type="project" value="UniProtKB-KW"/>
</dbReference>
<dbReference type="InterPro" id="IPR017900">
    <property type="entry name" value="4Fe4S_Fe_S_CS"/>
</dbReference>
<evidence type="ECO:0000313" key="9">
    <source>
        <dbReference type="Proteomes" id="UP000886786"/>
    </source>
</evidence>
<dbReference type="EMBL" id="DVFV01000063">
    <property type="protein sequence ID" value="HIQ90623.1"/>
    <property type="molecule type" value="Genomic_DNA"/>
</dbReference>
<evidence type="ECO:0000259" key="7">
    <source>
        <dbReference type="PROSITE" id="PS51379"/>
    </source>
</evidence>
<proteinExistence type="predicted"/>
<dbReference type="PROSITE" id="PS51379">
    <property type="entry name" value="4FE4S_FER_2"/>
    <property type="match status" value="1"/>
</dbReference>
<reference evidence="8" key="2">
    <citation type="journal article" date="2021" name="PeerJ">
        <title>Extensive microbial diversity within the chicken gut microbiome revealed by metagenomics and culture.</title>
        <authorList>
            <person name="Gilroy R."/>
            <person name="Ravi A."/>
            <person name="Getino M."/>
            <person name="Pursley I."/>
            <person name="Horton D.L."/>
            <person name="Alikhan N.F."/>
            <person name="Baker D."/>
            <person name="Gharbi K."/>
            <person name="Hall N."/>
            <person name="Watson M."/>
            <person name="Adriaenssens E.M."/>
            <person name="Foster-Nyarko E."/>
            <person name="Jarju S."/>
            <person name="Secka A."/>
            <person name="Antonio M."/>
            <person name="Oren A."/>
            <person name="Chaudhuri R.R."/>
            <person name="La Ragione R."/>
            <person name="Hildebrand F."/>
            <person name="Pallen M.J."/>
        </authorList>
    </citation>
    <scope>NUCLEOTIDE SEQUENCE</scope>
    <source>
        <strain evidence="8">CHK147-3167</strain>
    </source>
</reference>
<evidence type="ECO:0000313" key="8">
    <source>
        <dbReference type="EMBL" id="HIQ90623.1"/>
    </source>
</evidence>
<keyword evidence="3 6" id="KW-0249">Electron transport</keyword>
<dbReference type="AlphaFoldDB" id="A0A9D0ZQH7"/>